<dbReference type="Pfam" id="PF00588">
    <property type="entry name" value="SpoU_methylase"/>
    <property type="match status" value="1"/>
</dbReference>
<protein>
    <submittedName>
        <fullName evidence="5">RNA methyltransferase, TrmH family</fullName>
    </submittedName>
</protein>
<dbReference type="InterPro" id="IPR013123">
    <property type="entry name" value="SpoU_subst-bd"/>
</dbReference>
<accession>A0A1H8I7F1</accession>
<dbReference type="GO" id="GO:0005737">
    <property type="term" value="C:cytoplasm"/>
    <property type="evidence" value="ECO:0007669"/>
    <property type="project" value="UniProtKB-ARBA"/>
</dbReference>
<dbReference type="GO" id="GO:0032259">
    <property type="term" value="P:methylation"/>
    <property type="evidence" value="ECO:0007669"/>
    <property type="project" value="UniProtKB-KW"/>
</dbReference>
<dbReference type="InterPro" id="IPR001537">
    <property type="entry name" value="SpoU_MeTrfase"/>
</dbReference>
<dbReference type="SMART" id="SM00967">
    <property type="entry name" value="SpoU_sub_bind"/>
    <property type="match status" value="1"/>
</dbReference>
<dbReference type="EMBL" id="FODF01000007">
    <property type="protein sequence ID" value="SEN64369.1"/>
    <property type="molecule type" value="Genomic_DNA"/>
</dbReference>
<dbReference type="Pfam" id="PF22435">
    <property type="entry name" value="MRM3-like_sub_bind"/>
    <property type="match status" value="1"/>
</dbReference>
<dbReference type="Gene3D" id="3.40.1280.10">
    <property type="match status" value="1"/>
</dbReference>
<dbReference type="InterPro" id="IPR029064">
    <property type="entry name" value="Ribosomal_eL30-like_sf"/>
</dbReference>
<dbReference type="RefSeq" id="WP_180366745.1">
    <property type="nucleotide sequence ID" value="NZ_CAUWDX010000046.1"/>
</dbReference>
<evidence type="ECO:0000313" key="6">
    <source>
        <dbReference type="Proteomes" id="UP000199512"/>
    </source>
</evidence>
<dbReference type="GO" id="GO:0003723">
    <property type="term" value="F:RNA binding"/>
    <property type="evidence" value="ECO:0007669"/>
    <property type="project" value="InterPro"/>
</dbReference>
<dbReference type="PANTHER" id="PTHR43191">
    <property type="entry name" value="RRNA METHYLTRANSFERASE 3"/>
    <property type="match status" value="1"/>
</dbReference>
<evidence type="ECO:0000256" key="3">
    <source>
        <dbReference type="ARBA" id="ARBA00022679"/>
    </source>
</evidence>
<reference evidence="5 6" key="1">
    <citation type="submission" date="2016-10" db="EMBL/GenBank/DDBJ databases">
        <authorList>
            <person name="de Groot N.N."/>
        </authorList>
    </citation>
    <scope>NUCLEOTIDE SEQUENCE [LARGE SCALE GENOMIC DNA]</scope>
    <source>
        <strain evidence="5 6">Calf135</strain>
    </source>
</reference>
<evidence type="ECO:0000313" key="5">
    <source>
        <dbReference type="EMBL" id="SEN64369.1"/>
    </source>
</evidence>
<comment type="similarity">
    <text evidence="1">Belongs to the class IV-like SAM-binding methyltransferase superfamily. RNA methyltransferase TrmH family.</text>
</comment>
<evidence type="ECO:0000256" key="1">
    <source>
        <dbReference type="ARBA" id="ARBA00007228"/>
    </source>
</evidence>
<evidence type="ECO:0000259" key="4">
    <source>
        <dbReference type="SMART" id="SM00967"/>
    </source>
</evidence>
<feature type="domain" description="RNA 2-O ribose methyltransferase substrate binding" evidence="4">
    <location>
        <begin position="31"/>
        <end position="106"/>
    </location>
</feature>
<evidence type="ECO:0000256" key="2">
    <source>
        <dbReference type="ARBA" id="ARBA00022603"/>
    </source>
</evidence>
<dbReference type="InterPro" id="IPR051259">
    <property type="entry name" value="rRNA_Methyltransferase"/>
</dbReference>
<gene>
    <name evidence="5" type="ORF">SAMN05216454_10766</name>
</gene>
<dbReference type="InterPro" id="IPR029028">
    <property type="entry name" value="Alpha/beta_knot_MTases"/>
</dbReference>
<keyword evidence="3 5" id="KW-0808">Transferase</keyword>
<dbReference type="SUPFAM" id="SSF55315">
    <property type="entry name" value="L30e-like"/>
    <property type="match status" value="1"/>
</dbReference>
<sequence>MIFIKSKDNDKFKLAKSLLKTKYRNREKKYLAEGLRTIELALEHGAKIEYVFLSERFVSNDENIDVIEKLEEVTKIYALSDDLFKNISETENSQGIVAMINMKDLVIEDYDCNRHKKIIILDRLQDPGNLGTIIRTADAAGFDMIIMTKGCVDLYNPKVVRSAMGSMFYMDIVSTSQEKAFEVLKENNVEIVSSYLKTDNFFNKVDYSERCALVLGNEANGICDFWIDNSDLLVKIPMYGKAESLNVGISAALLMYQISL</sequence>
<dbReference type="PANTHER" id="PTHR43191:SF2">
    <property type="entry name" value="RRNA METHYLTRANSFERASE 3, MITOCHONDRIAL"/>
    <property type="match status" value="1"/>
</dbReference>
<proteinExistence type="inferred from homology"/>
<keyword evidence="6" id="KW-1185">Reference proteome</keyword>
<dbReference type="InterPro" id="IPR053888">
    <property type="entry name" value="MRM3-like_sub_bind"/>
</dbReference>
<dbReference type="GO" id="GO:0008173">
    <property type="term" value="F:RNA methyltransferase activity"/>
    <property type="evidence" value="ECO:0007669"/>
    <property type="project" value="InterPro"/>
</dbReference>
<dbReference type="SUPFAM" id="SSF75217">
    <property type="entry name" value="alpha/beta knot"/>
    <property type="match status" value="1"/>
</dbReference>
<dbReference type="Gene3D" id="3.30.1330.30">
    <property type="match status" value="1"/>
</dbReference>
<dbReference type="STRING" id="215200.SAMN05216454_10766"/>
<organism evidence="5 6">
    <name type="scientific">Peptostreptococcus russellii</name>
    <dbReference type="NCBI Taxonomy" id="215200"/>
    <lineage>
        <taxon>Bacteria</taxon>
        <taxon>Bacillati</taxon>
        <taxon>Bacillota</taxon>
        <taxon>Clostridia</taxon>
        <taxon>Peptostreptococcales</taxon>
        <taxon>Peptostreptococcaceae</taxon>
        <taxon>Peptostreptococcus</taxon>
    </lineage>
</organism>
<keyword evidence="2 5" id="KW-0489">Methyltransferase</keyword>
<dbReference type="InterPro" id="IPR029026">
    <property type="entry name" value="tRNA_m1G_MTases_N"/>
</dbReference>
<dbReference type="CDD" id="cd18095">
    <property type="entry name" value="SpoU-like_rRNA-MTase"/>
    <property type="match status" value="1"/>
</dbReference>
<dbReference type="AlphaFoldDB" id="A0A1H8I7F1"/>
<dbReference type="GO" id="GO:0006396">
    <property type="term" value="P:RNA processing"/>
    <property type="evidence" value="ECO:0007669"/>
    <property type="project" value="InterPro"/>
</dbReference>
<dbReference type="Proteomes" id="UP000199512">
    <property type="component" value="Unassembled WGS sequence"/>
</dbReference>
<name>A0A1H8I7F1_9FIRM</name>